<reference evidence="2 3" key="1">
    <citation type="submission" date="2013-09" db="EMBL/GenBank/DDBJ databases">
        <title>Corchorus capsularis genome sequencing.</title>
        <authorList>
            <person name="Alam M."/>
            <person name="Haque M.S."/>
            <person name="Islam M.S."/>
            <person name="Emdad E.M."/>
            <person name="Islam M.M."/>
            <person name="Ahmed B."/>
            <person name="Halim A."/>
            <person name="Hossen Q.M.M."/>
            <person name="Hossain M.Z."/>
            <person name="Ahmed R."/>
            <person name="Khan M.M."/>
            <person name="Islam R."/>
            <person name="Rashid M.M."/>
            <person name="Khan S.A."/>
            <person name="Rahman M.S."/>
            <person name="Alam M."/>
        </authorList>
    </citation>
    <scope>NUCLEOTIDE SEQUENCE [LARGE SCALE GENOMIC DNA]</scope>
    <source>
        <strain evidence="3">cv. CVL-1</strain>
        <tissue evidence="2">Whole seedling</tissue>
    </source>
</reference>
<dbReference type="GO" id="GO:0004523">
    <property type="term" value="F:RNA-DNA hybrid ribonuclease activity"/>
    <property type="evidence" value="ECO:0007669"/>
    <property type="project" value="InterPro"/>
</dbReference>
<dbReference type="InterPro" id="IPR026960">
    <property type="entry name" value="RVT-Znf"/>
</dbReference>
<dbReference type="InterPro" id="IPR012337">
    <property type="entry name" value="RNaseH-like_sf"/>
</dbReference>
<evidence type="ECO:0000313" key="3">
    <source>
        <dbReference type="Proteomes" id="UP000188268"/>
    </source>
</evidence>
<dbReference type="InterPro" id="IPR000477">
    <property type="entry name" value="RT_dom"/>
</dbReference>
<dbReference type="STRING" id="210143.A0A1R3IUT4"/>
<keyword evidence="2" id="KW-0695">RNA-directed DNA polymerase</keyword>
<dbReference type="PANTHER" id="PTHR46890">
    <property type="entry name" value="NON-LTR RETROLELEMENT REVERSE TRANSCRIPTASE-LIKE PROTEIN-RELATED"/>
    <property type="match status" value="1"/>
</dbReference>
<dbReference type="Proteomes" id="UP000188268">
    <property type="component" value="Unassembled WGS sequence"/>
</dbReference>
<dbReference type="PROSITE" id="PS50878">
    <property type="entry name" value="RT_POL"/>
    <property type="match status" value="1"/>
</dbReference>
<dbReference type="EMBL" id="AWWV01009480">
    <property type="protein sequence ID" value="OMO86337.1"/>
    <property type="molecule type" value="Genomic_DNA"/>
</dbReference>
<dbReference type="OrthoDB" id="1744687at2759"/>
<keyword evidence="2" id="KW-0548">Nucleotidyltransferase</keyword>
<dbReference type="SUPFAM" id="SSF56672">
    <property type="entry name" value="DNA/RNA polymerases"/>
    <property type="match status" value="1"/>
</dbReference>
<dbReference type="InterPro" id="IPR036397">
    <property type="entry name" value="RNaseH_sf"/>
</dbReference>
<dbReference type="InterPro" id="IPR044730">
    <property type="entry name" value="RNase_H-like_dom_plant"/>
</dbReference>
<dbReference type="Pfam" id="PF00078">
    <property type="entry name" value="RVT_1"/>
    <property type="match status" value="1"/>
</dbReference>
<accession>A0A1R3IUT4</accession>
<protein>
    <submittedName>
        <fullName evidence="2">Reverse transcriptase</fullName>
    </submittedName>
</protein>
<dbReference type="InterPro" id="IPR043502">
    <property type="entry name" value="DNA/RNA_pol_sf"/>
</dbReference>
<dbReference type="OMA" id="CHERYLR"/>
<dbReference type="PANTHER" id="PTHR46890:SF48">
    <property type="entry name" value="RNA-DIRECTED DNA POLYMERASE"/>
    <property type="match status" value="1"/>
</dbReference>
<dbReference type="GO" id="GO:0003964">
    <property type="term" value="F:RNA-directed DNA polymerase activity"/>
    <property type="evidence" value="ECO:0007669"/>
    <property type="project" value="UniProtKB-KW"/>
</dbReference>
<proteinExistence type="predicted"/>
<dbReference type="Pfam" id="PF13456">
    <property type="entry name" value="RVT_3"/>
    <property type="match status" value="1"/>
</dbReference>
<dbReference type="AlphaFoldDB" id="A0A1R3IUT4"/>
<dbReference type="Gene3D" id="3.30.420.10">
    <property type="entry name" value="Ribonuclease H-like superfamily/Ribonuclease H"/>
    <property type="match status" value="1"/>
</dbReference>
<dbReference type="InterPro" id="IPR002156">
    <property type="entry name" value="RNaseH_domain"/>
</dbReference>
<keyword evidence="3" id="KW-1185">Reference proteome</keyword>
<dbReference type="GO" id="GO:0003676">
    <property type="term" value="F:nucleic acid binding"/>
    <property type="evidence" value="ECO:0007669"/>
    <property type="project" value="InterPro"/>
</dbReference>
<dbReference type="CDD" id="cd01650">
    <property type="entry name" value="RT_nLTR_like"/>
    <property type="match status" value="1"/>
</dbReference>
<evidence type="ECO:0000313" key="2">
    <source>
        <dbReference type="EMBL" id="OMO86337.1"/>
    </source>
</evidence>
<feature type="domain" description="Reverse transcriptase" evidence="1">
    <location>
        <begin position="299"/>
        <end position="581"/>
    </location>
</feature>
<evidence type="ECO:0000259" key="1">
    <source>
        <dbReference type="PROSITE" id="PS50878"/>
    </source>
</evidence>
<dbReference type="CDD" id="cd06222">
    <property type="entry name" value="RNase_H_like"/>
    <property type="match status" value="1"/>
</dbReference>
<dbReference type="SUPFAM" id="SSF53098">
    <property type="entry name" value="Ribonuclease H-like"/>
    <property type="match status" value="1"/>
</dbReference>
<comment type="caution">
    <text evidence="2">The sequence shown here is derived from an EMBL/GenBank/DDBJ whole genome shotgun (WGS) entry which is preliminary data.</text>
</comment>
<sequence>MTWSRRMRDGMVFEKLDRCLVTESWFHLFTFSFIRVLIKPGSDHLPLLVHVLNKPHKEIRNCKQFRFEHMWVAHEESSAVIEESWNRDEEANVQQCIVNCGQALENWDVTVFGNVRYGIQRKKKELEQAYITAQVTGVSRQLHDCLDEFNDLYDREEIMWRQRSKVSWLREGDRNSRFFHSVVNTRKAKNNIASIQDDGGNWHSEIKTVEKVVVDYFKQIFITSNPLHSDIEHVLGTVDQRVTAEMNAKLNRPFTVEDIRVAAFDMGADKSPGPDGMTPLFYQQYWHIVGEKASEMALAFLNLRQALPDINHTSVVLIPKNEHPCMVKDYRPISLCNVVFKIVSKALANRLGEILPEVIGPNQSAFVPGRMIFDSSFIVFETIHYMKNKRAGGANHMALKLDLSKAYDRVEWAFLEGMMLRLGFSQQWTSLVMSCVTTVSYSIMVNGTNTEKFSPSRGIRQGDPLSPYLFLFCMEGLSCLLQRAELDGHIRGVAINRYAPTISHLFFVDDSILFLRASLRECDVVLDLLRQFSLASGQQVNVDKSAILFSSNTPVCLRESIMQHLGVQKILDRDRYLGIPIMIDKSKKAELQLIKDRLWKRLQRWKGSLLSIAGTDTLIWNSTVNGSYTVRSGYYVARSLLGHDDIHVDDRSPVWRLIWSAHVLPKVKYFFWRVIQDILPTKPQLQRRGVPIDLNCVVCGGNESSLYHVFFECTFSRQVWVIACPWLPVYLESYEYGASFRRDRQSQTIVRQQWTPPTQGRVKINTDAAFSQHRQEAALGVVFRDTDGHVLLSGITRITNVPNSLFAEMYTIRFGLLLALSYSFVTCEVESDSLLANIELNRQTPSLWEGGSLILQIKHIVSSFDFCSFKHVSRVANTLAHNLAHLDCDVGANYV</sequence>
<dbReference type="Pfam" id="PF13966">
    <property type="entry name" value="zf-RVT"/>
    <property type="match status" value="1"/>
</dbReference>
<keyword evidence="2" id="KW-0808">Transferase</keyword>
<name>A0A1R3IUT4_COCAP</name>
<dbReference type="Gramene" id="OMO86337">
    <property type="protein sequence ID" value="OMO86337"/>
    <property type="gene ID" value="CCACVL1_09629"/>
</dbReference>
<organism evidence="2 3">
    <name type="scientific">Corchorus capsularis</name>
    <name type="common">Jute</name>
    <dbReference type="NCBI Taxonomy" id="210143"/>
    <lineage>
        <taxon>Eukaryota</taxon>
        <taxon>Viridiplantae</taxon>
        <taxon>Streptophyta</taxon>
        <taxon>Embryophyta</taxon>
        <taxon>Tracheophyta</taxon>
        <taxon>Spermatophyta</taxon>
        <taxon>Magnoliopsida</taxon>
        <taxon>eudicotyledons</taxon>
        <taxon>Gunneridae</taxon>
        <taxon>Pentapetalae</taxon>
        <taxon>rosids</taxon>
        <taxon>malvids</taxon>
        <taxon>Malvales</taxon>
        <taxon>Malvaceae</taxon>
        <taxon>Grewioideae</taxon>
        <taxon>Apeibeae</taxon>
        <taxon>Corchorus</taxon>
    </lineage>
</organism>
<gene>
    <name evidence="2" type="ORF">CCACVL1_09629</name>
</gene>
<dbReference type="InterPro" id="IPR052343">
    <property type="entry name" value="Retrotransposon-Effector_Assoc"/>
</dbReference>